<evidence type="ECO:0000256" key="9">
    <source>
        <dbReference type="ARBA" id="ARBA00023136"/>
    </source>
</evidence>
<dbReference type="CDD" id="cd09110">
    <property type="entry name" value="PLDc_CLS_1"/>
    <property type="match status" value="1"/>
</dbReference>
<keyword evidence="9 12" id="KW-0472">Membrane</keyword>
<feature type="active site" evidence="12">
    <location>
        <position position="223"/>
    </location>
</feature>
<dbReference type="FunFam" id="3.30.870.10:FF:000014">
    <property type="entry name" value="Cardiolipin synthase"/>
    <property type="match status" value="1"/>
</dbReference>
<evidence type="ECO:0000256" key="5">
    <source>
        <dbReference type="ARBA" id="ARBA00022692"/>
    </source>
</evidence>
<dbReference type="AlphaFoldDB" id="A0A1I4K897"/>
<dbReference type="Proteomes" id="UP000199006">
    <property type="component" value="Unassembled WGS sequence"/>
</dbReference>
<comment type="catalytic activity">
    <reaction evidence="12">
        <text>2 a 1,2-diacyl-sn-glycero-3-phospho-(1'-sn-glycerol) = a cardiolipin + glycerol</text>
        <dbReference type="Rhea" id="RHEA:31451"/>
        <dbReference type="ChEBI" id="CHEBI:17754"/>
        <dbReference type="ChEBI" id="CHEBI:62237"/>
        <dbReference type="ChEBI" id="CHEBI:64716"/>
    </reaction>
</comment>
<feature type="active site" evidence="12">
    <location>
        <position position="216"/>
    </location>
</feature>
<feature type="transmembrane region" description="Helical" evidence="12">
    <location>
        <begin position="32"/>
        <end position="54"/>
    </location>
</feature>
<feature type="active site" evidence="12">
    <location>
        <position position="393"/>
    </location>
</feature>
<comment type="similarity">
    <text evidence="12">Belongs to the phospholipase D family. Cardiolipin synthase subfamily.</text>
</comment>
<evidence type="ECO:0000256" key="2">
    <source>
        <dbReference type="ARBA" id="ARBA00022475"/>
    </source>
</evidence>
<evidence type="ECO:0000256" key="7">
    <source>
        <dbReference type="ARBA" id="ARBA00022989"/>
    </source>
</evidence>
<dbReference type="InterPro" id="IPR025202">
    <property type="entry name" value="PLD-like_dom"/>
</dbReference>
<dbReference type="GO" id="GO:0005886">
    <property type="term" value="C:plasma membrane"/>
    <property type="evidence" value="ECO:0007669"/>
    <property type="project" value="UniProtKB-SubCell"/>
</dbReference>
<evidence type="ECO:0000256" key="1">
    <source>
        <dbReference type="ARBA" id="ARBA00004651"/>
    </source>
</evidence>
<dbReference type="InterPro" id="IPR001736">
    <property type="entry name" value="PLipase_D/transphosphatidylase"/>
</dbReference>
<evidence type="ECO:0000256" key="11">
    <source>
        <dbReference type="ARBA" id="ARBA00023264"/>
    </source>
</evidence>
<keyword evidence="7 12" id="KW-1133">Transmembrane helix</keyword>
<evidence type="ECO:0000256" key="8">
    <source>
        <dbReference type="ARBA" id="ARBA00023098"/>
    </source>
</evidence>
<dbReference type="OrthoDB" id="9762009at2"/>
<keyword evidence="4 12" id="KW-0808">Transferase</keyword>
<keyword evidence="8 12" id="KW-0443">Lipid metabolism</keyword>
<dbReference type="SMART" id="SM00155">
    <property type="entry name" value="PLDc"/>
    <property type="match status" value="2"/>
</dbReference>
<dbReference type="InterPro" id="IPR027379">
    <property type="entry name" value="CLS_N"/>
</dbReference>
<proteinExistence type="inferred from homology"/>
<keyword evidence="10 12" id="KW-0594">Phospholipid biosynthesis</keyword>
<dbReference type="PANTHER" id="PTHR21248:SF22">
    <property type="entry name" value="PHOSPHOLIPASE D"/>
    <property type="match status" value="1"/>
</dbReference>
<protein>
    <recommendedName>
        <fullName evidence="12 13">Cardiolipin synthase</fullName>
        <shortName evidence="12">CL synthase</shortName>
        <ecNumber evidence="12 13">2.7.8.-</ecNumber>
    </recommendedName>
</protein>
<evidence type="ECO:0000256" key="12">
    <source>
        <dbReference type="HAMAP-Rule" id="MF_01916"/>
    </source>
</evidence>
<keyword evidence="2 12" id="KW-1003">Cell membrane</keyword>
<evidence type="ECO:0000256" key="10">
    <source>
        <dbReference type="ARBA" id="ARBA00023209"/>
    </source>
</evidence>
<reference evidence="15 16" key="1">
    <citation type="submission" date="2016-10" db="EMBL/GenBank/DDBJ databases">
        <authorList>
            <person name="de Groot N.N."/>
        </authorList>
    </citation>
    <scope>NUCLEOTIDE SEQUENCE [LARGE SCALE GENOMIC DNA]</scope>
    <source>
        <strain evidence="15 16">ATCC 51327</strain>
    </source>
</reference>
<dbReference type="EMBL" id="FOTI01000029">
    <property type="protein sequence ID" value="SFL75052.1"/>
    <property type="molecule type" value="Genomic_DNA"/>
</dbReference>
<evidence type="ECO:0000256" key="6">
    <source>
        <dbReference type="ARBA" id="ARBA00022737"/>
    </source>
</evidence>
<dbReference type="InterPro" id="IPR022924">
    <property type="entry name" value="Cardiolipin_synthase"/>
</dbReference>
<dbReference type="NCBIfam" id="TIGR04265">
    <property type="entry name" value="bac_cardiolipin"/>
    <property type="match status" value="1"/>
</dbReference>
<dbReference type="EC" id="2.7.8.-" evidence="12 13"/>
<keyword evidence="6" id="KW-0677">Repeat</keyword>
<comment type="subcellular location">
    <subcellularLocation>
        <location evidence="1 12">Cell membrane</location>
        <topology evidence="1 12">Multi-pass membrane protein</topology>
    </subcellularLocation>
</comment>
<name>A0A1I4K897_9FIRM</name>
<dbReference type="PROSITE" id="PS50035">
    <property type="entry name" value="PLD"/>
    <property type="match status" value="2"/>
</dbReference>
<dbReference type="PANTHER" id="PTHR21248">
    <property type="entry name" value="CARDIOLIPIN SYNTHASE"/>
    <property type="match status" value="1"/>
</dbReference>
<evidence type="ECO:0000313" key="15">
    <source>
        <dbReference type="EMBL" id="SFL75052.1"/>
    </source>
</evidence>
<dbReference type="HAMAP" id="MF_01916">
    <property type="entry name" value="Cardiolipin_synth_Cls"/>
    <property type="match status" value="1"/>
</dbReference>
<keyword evidence="3 12" id="KW-0444">Lipid biosynthesis</keyword>
<accession>A0A1I4K897</accession>
<organism evidence="15 16">
    <name type="scientific">Halanaerobium salsuginis</name>
    <dbReference type="NCBI Taxonomy" id="29563"/>
    <lineage>
        <taxon>Bacteria</taxon>
        <taxon>Bacillati</taxon>
        <taxon>Bacillota</taxon>
        <taxon>Clostridia</taxon>
        <taxon>Halanaerobiales</taxon>
        <taxon>Halanaerobiaceae</taxon>
        <taxon>Halanaerobium</taxon>
    </lineage>
</organism>
<evidence type="ECO:0000313" key="16">
    <source>
        <dbReference type="Proteomes" id="UP000199006"/>
    </source>
</evidence>
<dbReference type="InterPro" id="IPR030874">
    <property type="entry name" value="Cardiolipin_synth_Firmi"/>
</dbReference>
<dbReference type="RefSeq" id="WP_089862012.1">
    <property type="nucleotide sequence ID" value="NZ_FOTI01000029.1"/>
</dbReference>
<dbReference type="GO" id="GO:0008808">
    <property type="term" value="F:cardiolipin synthase activity"/>
    <property type="evidence" value="ECO:0007669"/>
    <property type="project" value="UniProtKB-UniRule"/>
</dbReference>
<feature type="domain" description="PLD phosphodiesterase" evidence="14">
    <location>
        <begin position="388"/>
        <end position="415"/>
    </location>
</feature>
<keyword evidence="16" id="KW-1185">Reference proteome</keyword>
<feature type="domain" description="PLD phosphodiesterase" evidence="14">
    <location>
        <begin position="211"/>
        <end position="238"/>
    </location>
</feature>
<evidence type="ECO:0000256" key="3">
    <source>
        <dbReference type="ARBA" id="ARBA00022516"/>
    </source>
</evidence>
<feature type="transmembrane region" description="Helical" evidence="12">
    <location>
        <begin position="6"/>
        <end position="25"/>
    </location>
</feature>
<evidence type="ECO:0000256" key="4">
    <source>
        <dbReference type="ARBA" id="ARBA00022679"/>
    </source>
</evidence>
<comment type="function">
    <text evidence="12">Catalyzes the reversible phosphatidyl group transfer from one phosphatidylglycerol molecule to another to form cardiolipin (CL) (diphosphatidylglycerol) and glycerol.</text>
</comment>
<keyword evidence="11 12" id="KW-1208">Phospholipid metabolism</keyword>
<dbReference type="CDD" id="cd09112">
    <property type="entry name" value="PLDc_CLS_2"/>
    <property type="match status" value="1"/>
</dbReference>
<evidence type="ECO:0000256" key="13">
    <source>
        <dbReference type="NCBIfam" id="TIGR04265"/>
    </source>
</evidence>
<dbReference type="SUPFAM" id="SSF56024">
    <property type="entry name" value="Phospholipase D/nuclease"/>
    <property type="match status" value="2"/>
</dbReference>
<dbReference type="Pfam" id="PF13396">
    <property type="entry name" value="PLDc_N"/>
    <property type="match status" value="1"/>
</dbReference>
<dbReference type="GO" id="GO:0032049">
    <property type="term" value="P:cardiolipin biosynthetic process"/>
    <property type="evidence" value="ECO:0007669"/>
    <property type="project" value="UniProtKB-UniRule"/>
</dbReference>
<evidence type="ECO:0000259" key="14">
    <source>
        <dbReference type="PROSITE" id="PS50035"/>
    </source>
</evidence>
<gene>
    <name evidence="15" type="ORF">SAMN02983006_01938</name>
</gene>
<keyword evidence="5 12" id="KW-0812">Transmembrane</keyword>
<sequence length="475" mass="54741">MNFLSFLLSGIILLNIIFIILLIFFERKDPTVTWAWVLILTLIPVLGFILYLFLGLTPKKRALFQRKREEDKLRNKVSHNNFEQVNQALKEECCFGHMEESILKLGFENDLPARIGYNDLKIYTSGRDKFADLFADIKAAKAFIHANYYIINDDQLGNEFMDLLTEKAAQGVEVRLLYDKMGCRKLPQSVITRLEEAGGEAVPFAPFVIDINYRNHRKNVIIDGQIGYLGGINVGDEYVGRSDRFGDWRDTHLRLKGQNVDSLQYRFLLDWDFASDKDLVHEKKYFPEKEFSGKAAVQIISSGPDSREEEIKSVFLKMIYEAEKTIYIQTPYFIPEQSVLEAIKLAARAGVDVRIMIPDRGDHPFVYAANNSFVGQLLEAGARCYRYRKGFLHSKTICIDSRVLSIGTTNMDVRSFKLNFEINAFIYNREVARSHDEIFQQDLENSSEITVEDFENRGWTIKVRESVSRLLSPIL</sequence>
<feature type="active site" evidence="12">
    <location>
        <position position="395"/>
    </location>
</feature>
<dbReference type="Gene3D" id="3.30.870.10">
    <property type="entry name" value="Endonuclease Chain A"/>
    <property type="match status" value="2"/>
</dbReference>
<dbReference type="Pfam" id="PF13091">
    <property type="entry name" value="PLDc_2"/>
    <property type="match status" value="2"/>
</dbReference>
<feature type="active site" evidence="12">
    <location>
        <position position="218"/>
    </location>
</feature>
<feature type="active site" evidence="12">
    <location>
        <position position="400"/>
    </location>
</feature>
<dbReference type="STRING" id="29563.SAMN02983006_01938"/>